<evidence type="ECO:0000313" key="3">
    <source>
        <dbReference type="Proteomes" id="UP001202328"/>
    </source>
</evidence>
<gene>
    <name evidence="2" type="ORF">MKW98_005189</name>
</gene>
<feature type="signal peptide" evidence="1">
    <location>
        <begin position="1"/>
        <end position="20"/>
    </location>
</feature>
<keyword evidence="1" id="KW-0732">Signal</keyword>
<comment type="caution">
    <text evidence="2">The sequence shown here is derived from an EMBL/GenBank/DDBJ whole genome shotgun (WGS) entry which is preliminary data.</text>
</comment>
<keyword evidence="3" id="KW-1185">Reference proteome</keyword>
<feature type="chain" id="PRO_5042022213" evidence="1">
    <location>
        <begin position="21"/>
        <end position="62"/>
    </location>
</feature>
<evidence type="ECO:0000313" key="2">
    <source>
        <dbReference type="EMBL" id="KAI3836856.1"/>
    </source>
</evidence>
<sequence length="62" mass="6669">VGIMELILLVMLEMVAREKAQMEMRSARVCLGQNEAGIVAAVGDALHELIQEMGLAEVLCNG</sequence>
<dbReference type="AlphaFoldDB" id="A0AAD4X4W5"/>
<proteinExistence type="predicted"/>
<protein>
    <submittedName>
        <fullName evidence="2">Uncharacterized protein</fullName>
    </submittedName>
</protein>
<name>A0AAD4X4W5_9MAGN</name>
<feature type="non-terminal residue" evidence="2">
    <location>
        <position position="1"/>
    </location>
</feature>
<reference evidence="2" key="1">
    <citation type="submission" date="2022-04" db="EMBL/GenBank/DDBJ databases">
        <title>A functionally conserved STORR gene fusion in Papaver species that diverged 16.8 million years ago.</title>
        <authorList>
            <person name="Catania T."/>
        </authorList>
    </citation>
    <scope>NUCLEOTIDE SEQUENCE</scope>
    <source>
        <strain evidence="2">S-188037</strain>
    </source>
</reference>
<evidence type="ECO:0000256" key="1">
    <source>
        <dbReference type="SAM" id="SignalP"/>
    </source>
</evidence>
<dbReference type="EMBL" id="JAJJMB010017633">
    <property type="protein sequence ID" value="KAI3836856.1"/>
    <property type="molecule type" value="Genomic_DNA"/>
</dbReference>
<dbReference type="Proteomes" id="UP001202328">
    <property type="component" value="Unassembled WGS sequence"/>
</dbReference>
<accession>A0AAD4X4W5</accession>
<organism evidence="2 3">
    <name type="scientific">Papaver atlanticum</name>
    <dbReference type="NCBI Taxonomy" id="357466"/>
    <lineage>
        <taxon>Eukaryota</taxon>
        <taxon>Viridiplantae</taxon>
        <taxon>Streptophyta</taxon>
        <taxon>Embryophyta</taxon>
        <taxon>Tracheophyta</taxon>
        <taxon>Spermatophyta</taxon>
        <taxon>Magnoliopsida</taxon>
        <taxon>Ranunculales</taxon>
        <taxon>Papaveraceae</taxon>
        <taxon>Papaveroideae</taxon>
        <taxon>Papaver</taxon>
    </lineage>
</organism>